<proteinExistence type="predicted"/>
<dbReference type="EMBL" id="CAJOBI010338601">
    <property type="protein sequence ID" value="CAF5209610.1"/>
    <property type="molecule type" value="Genomic_DNA"/>
</dbReference>
<dbReference type="AlphaFoldDB" id="A0A8S3J4B9"/>
<name>A0A8S3J4B9_9BILA</name>
<sequence>RVMYGQACTLWNTSPVNTSTCLNAAGAGLLCSSNCTAGTCTGGTCYCPTNTNWNATFLICMSATSG</sequence>
<protein>
    <submittedName>
        <fullName evidence="1">Uncharacterized protein</fullName>
    </submittedName>
</protein>
<accession>A0A8S3J4B9</accession>
<dbReference type="Proteomes" id="UP000676336">
    <property type="component" value="Unassembled WGS sequence"/>
</dbReference>
<organism evidence="1 2">
    <name type="scientific">Rotaria magnacalcarata</name>
    <dbReference type="NCBI Taxonomy" id="392030"/>
    <lineage>
        <taxon>Eukaryota</taxon>
        <taxon>Metazoa</taxon>
        <taxon>Spiralia</taxon>
        <taxon>Gnathifera</taxon>
        <taxon>Rotifera</taxon>
        <taxon>Eurotatoria</taxon>
        <taxon>Bdelloidea</taxon>
        <taxon>Philodinida</taxon>
        <taxon>Philodinidae</taxon>
        <taxon>Rotaria</taxon>
    </lineage>
</organism>
<gene>
    <name evidence="1" type="ORF">SMN809_LOCUS77939</name>
</gene>
<evidence type="ECO:0000313" key="1">
    <source>
        <dbReference type="EMBL" id="CAF5209610.1"/>
    </source>
</evidence>
<evidence type="ECO:0000313" key="2">
    <source>
        <dbReference type="Proteomes" id="UP000676336"/>
    </source>
</evidence>
<feature type="non-terminal residue" evidence="1">
    <location>
        <position position="1"/>
    </location>
</feature>
<comment type="caution">
    <text evidence="1">The sequence shown here is derived from an EMBL/GenBank/DDBJ whole genome shotgun (WGS) entry which is preliminary data.</text>
</comment>
<reference evidence="1" key="1">
    <citation type="submission" date="2021-02" db="EMBL/GenBank/DDBJ databases">
        <authorList>
            <person name="Nowell W R."/>
        </authorList>
    </citation>
    <scope>NUCLEOTIDE SEQUENCE</scope>
</reference>